<dbReference type="EMBL" id="JAAGNX010000003">
    <property type="protein sequence ID" value="NDV63271.1"/>
    <property type="molecule type" value="Genomic_DNA"/>
</dbReference>
<evidence type="ECO:0000313" key="3">
    <source>
        <dbReference type="Proteomes" id="UP000478417"/>
    </source>
</evidence>
<evidence type="ECO:0000313" key="2">
    <source>
        <dbReference type="EMBL" id="NDV63271.1"/>
    </source>
</evidence>
<reference evidence="2 3" key="1">
    <citation type="submission" date="2020-02" db="EMBL/GenBank/DDBJ databases">
        <title>Albibacoteraceae fam. nov., the first described family within the subdivision 4 Verrucomicrobia.</title>
        <authorList>
            <person name="Xi F."/>
        </authorList>
    </citation>
    <scope>NUCLEOTIDE SEQUENCE [LARGE SCALE GENOMIC DNA]</scope>
    <source>
        <strain evidence="2 3">CK1056</strain>
    </source>
</reference>
<dbReference type="RefSeq" id="WP_163966589.1">
    <property type="nucleotide sequence ID" value="NZ_JAAGNX010000003.1"/>
</dbReference>
<evidence type="ECO:0000259" key="1">
    <source>
        <dbReference type="PROSITE" id="PS51747"/>
    </source>
</evidence>
<gene>
    <name evidence="2" type="ORF">G0Q06_12465</name>
</gene>
<feature type="domain" description="CMP/dCMP-type deaminase" evidence="1">
    <location>
        <begin position="30"/>
        <end position="161"/>
    </location>
</feature>
<keyword evidence="3" id="KW-1185">Reference proteome</keyword>
<dbReference type="Proteomes" id="UP000478417">
    <property type="component" value="Unassembled WGS sequence"/>
</dbReference>
<dbReference type="PANTHER" id="PTHR11079:SF162">
    <property type="entry name" value="RIBOFLAVIN BIOSYNTHESIS PROTEIN PYRD, CHLOROPLASTIC"/>
    <property type="match status" value="1"/>
</dbReference>
<accession>A0A6B2M2M7</accession>
<dbReference type="PROSITE" id="PS51747">
    <property type="entry name" value="CYT_DCMP_DEAMINASES_2"/>
    <property type="match status" value="1"/>
</dbReference>
<dbReference type="CDD" id="cd01285">
    <property type="entry name" value="nucleoside_deaminase"/>
    <property type="match status" value="1"/>
</dbReference>
<dbReference type="AlphaFoldDB" id="A0A6B2M2M7"/>
<comment type="caution">
    <text evidence="2">The sequence shown here is derived from an EMBL/GenBank/DDBJ whole genome shotgun (WGS) entry which is preliminary data.</text>
</comment>
<name>A0A6B2M2M7_9BACT</name>
<dbReference type="SUPFAM" id="SSF53927">
    <property type="entry name" value="Cytidine deaminase-like"/>
    <property type="match status" value="1"/>
</dbReference>
<dbReference type="Pfam" id="PF00383">
    <property type="entry name" value="dCMP_cyt_deam_1"/>
    <property type="match status" value="1"/>
</dbReference>
<dbReference type="InterPro" id="IPR016193">
    <property type="entry name" value="Cytidine_deaminase-like"/>
</dbReference>
<dbReference type="InterPro" id="IPR002125">
    <property type="entry name" value="CMP_dCMP_dom"/>
</dbReference>
<protein>
    <submittedName>
        <fullName evidence="2">Nucleoside deaminase</fullName>
    </submittedName>
</protein>
<dbReference type="GO" id="GO:0003824">
    <property type="term" value="F:catalytic activity"/>
    <property type="evidence" value="ECO:0007669"/>
    <property type="project" value="InterPro"/>
</dbReference>
<organism evidence="2 3">
    <name type="scientific">Oceanipulchritudo coccoides</name>
    <dbReference type="NCBI Taxonomy" id="2706888"/>
    <lineage>
        <taxon>Bacteria</taxon>
        <taxon>Pseudomonadati</taxon>
        <taxon>Verrucomicrobiota</taxon>
        <taxon>Opitutia</taxon>
        <taxon>Puniceicoccales</taxon>
        <taxon>Oceanipulchritudinaceae</taxon>
        <taxon>Oceanipulchritudo</taxon>
    </lineage>
</organism>
<sequence>MERAKLYTSVSLSLPEWVRDWEVNLDKKYPTDEDKMRLAVELSAKNVEESSGGPFGAAIFNSDTGEVISIGVNRVVPLFNSTAHAEMMAFMLAQHRLRNHRLNASRHHFVMATSAQPCAMCYGASVWAGINRILIGARREDVESLTEFDEGPMPRNWIQGLKRRGISVDRDILRKEASEVLREYARQTGQTY</sequence>
<dbReference type="PANTHER" id="PTHR11079">
    <property type="entry name" value="CYTOSINE DEAMINASE FAMILY MEMBER"/>
    <property type="match status" value="1"/>
</dbReference>
<dbReference type="Gene3D" id="3.40.140.10">
    <property type="entry name" value="Cytidine Deaminase, domain 2"/>
    <property type="match status" value="1"/>
</dbReference>
<dbReference type="FunFam" id="3.40.140.10:FF:000051">
    <property type="entry name" value="Nucleoside deaminase"/>
    <property type="match status" value="1"/>
</dbReference>
<proteinExistence type="predicted"/>